<feature type="transmembrane region" description="Helical" evidence="6">
    <location>
        <begin position="349"/>
        <end position="368"/>
    </location>
</feature>
<evidence type="ECO:0000313" key="8">
    <source>
        <dbReference type="EnsemblMetazoa" id="XP_030843572"/>
    </source>
</evidence>
<proteinExistence type="predicted"/>
<keyword evidence="6" id="KW-0472">Membrane</keyword>
<dbReference type="PANTHER" id="PTHR45785:SF2">
    <property type="entry name" value="COMPLEMENT FACTOR H-RELATED"/>
    <property type="match status" value="1"/>
</dbReference>
<keyword evidence="3" id="KW-0732">Signal</keyword>
<dbReference type="SUPFAM" id="SSF57535">
    <property type="entry name" value="Complement control module/SCR domain"/>
    <property type="match status" value="1"/>
</dbReference>
<protein>
    <recommendedName>
        <fullName evidence="7">Sushi domain-containing protein</fullName>
    </recommendedName>
</protein>
<feature type="transmembrane region" description="Helical" evidence="6">
    <location>
        <begin position="295"/>
        <end position="317"/>
    </location>
</feature>
<dbReference type="GeneID" id="115924836"/>
<dbReference type="InterPro" id="IPR051503">
    <property type="entry name" value="ComplSys_Reg/VirEntry_Med"/>
</dbReference>
<evidence type="ECO:0000313" key="9">
    <source>
        <dbReference type="Proteomes" id="UP000007110"/>
    </source>
</evidence>
<evidence type="ECO:0000256" key="4">
    <source>
        <dbReference type="ARBA" id="ARBA00023157"/>
    </source>
</evidence>
<comment type="subcellular location">
    <subcellularLocation>
        <location evidence="1">Virion</location>
    </subcellularLocation>
</comment>
<feature type="transmembrane region" description="Helical" evidence="6">
    <location>
        <begin position="271"/>
        <end position="289"/>
    </location>
</feature>
<evidence type="ECO:0000259" key="7">
    <source>
        <dbReference type="PROSITE" id="PS50923"/>
    </source>
</evidence>
<dbReference type="InterPro" id="IPR000436">
    <property type="entry name" value="Sushi_SCR_CCP_dom"/>
</dbReference>
<dbReference type="RefSeq" id="XP_030843572.1">
    <property type="nucleotide sequence ID" value="XM_030987712.1"/>
</dbReference>
<dbReference type="PANTHER" id="PTHR45785">
    <property type="entry name" value="COMPLEMENT FACTOR H-RELATED"/>
    <property type="match status" value="1"/>
</dbReference>
<keyword evidence="9" id="KW-1185">Reference proteome</keyword>
<keyword evidence="2 5" id="KW-0768">Sushi</keyword>
<reference evidence="8" key="2">
    <citation type="submission" date="2021-01" db="UniProtKB">
        <authorList>
            <consortium name="EnsemblMetazoa"/>
        </authorList>
    </citation>
    <scope>IDENTIFICATION</scope>
</reference>
<evidence type="ECO:0000256" key="1">
    <source>
        <dbReference type="ARBA" id="ARBA00004328"/>
    </source>
</evidence>
<dbReference type="AlphaFoldDB" id="A0A7M7NYU0"/>
<keyword evidence="6" id="KW-1133">Transmembrane helix</keyword>
<evidence type="ECO:0000256" key="5">
    <source>
        <dbReference type="PROSITE-ProRule" id="PRU00302"/>
    </source>
</evidence>
<evidence type="ECO:0000256" key="2">
    <source>
        <dbReference type="ARBA" id="ARBA00022659"/>
    </source>
</evidence>
<dbReference type="InterPro" id="IPR035976">
    <property type="entry name" value="Sushi/SCR/CCP_sf"/>
</dbReference>
<dbReference type="OrthoDB" id="9984531at2759"/>
<feature type="domain" description="Sushi" evidence="7">
    <location>
        <begin position="116"/>
        <end position="185"/>
    </location>
</feature>
<feature type="transmembrane region" description="Helical" evidence="6">
    <location>
        <begin position="375"/>
        <end position="401"/>
    </location>
</feature>
<accession>A0A7M7NYU0</accession>
<feature type="transmembrane region" description="Helical" evidence="6">
    <location>
        <begin position="324"/>
        <end position="343"/>
    </location>
</feature>
<comment type="caution">
    <text evidence="5">Lacks conserved residue(s) required for the propagation of feature annotation.</text>
</comment>
<feature type="transmembrane region" description="Helical" evidence="6">
    <location>
        <begin position="194"/>
        <end position="219"/>
    </location>
</feature>
<evidence type="ECO:0000256" key="6">
    <source>
        <dbReference type="SAM" id="Phobius"/>
    </source>
</evidence>
<evidence type="ECO:0000256" key="3">
    <source>
        <dbReference type="ARBA" id="ARBA00022729"/>
    </source>
</evidence>
<keyword evidence="6" id="KW-0812">Transmembrane</keyword>
<dbReference type="PROSITE" id="PS50923">
    <property type="entry name" value="SUSHI"/>
    <property type="match status" value="1"/>
</dbReference>
<dbReference type="InParanoid" id="A0A7M7NYU0"/>
<dbReference type="EnsemblMetazoa" id="XM_030987712">
    <property type="protein sequence ID" value="XP_030843572"/>
    <property type="gene ID" value="LOC115924836"/>
</dbReference>
<name>A0A7M7NYU0_STRPU</name>
<dbReference type="Gene3D" id="2.10.70.10">
    <property type="entry name" value="Complement Module, domain 1"/>
    <property type="match status" value="1"/>
</dbReference>
<dbReference type="Proteomes" id="UP000007110">
    <property type="component" value="Unassembled WGS sequence"/>
</dbReference>
<sequence length="402" mass="45457">MLSPDQEAYMRYDSLDISCEEDHTSSTLPRNFDCQYNEIWYPDPSNYLCFAQCDTTKLLDNDVIAEKPNNGGPQTVFNHGDSAIFNCQGGSRFTGQNTATCVNGSFDFDTKPECLDPCPISQQNLDKDLSYSIVEDPVINETQTLYYRDGVSIMFSCRDGNIPEHCQGVCHDGSWDPGDFPSCIALEGKLTTGAVVGIAILTILLVASIIIIVGLLIFLERARSKDADTEPFSYKFNKNGSVEHVMNNNGHNNERLVTLSSSSSPHSSRHLFFVIFIFFVTLSFVNLLFVTLLFVVSLFFVTLFFGSLFFVTLFFVFPIFFVTLSFVNLVFVTLLFFVSLFFVNLFFDIFIFFITFSFSSLLFFVTLFSVSLFSFASLFCVTLFLVTLFFANLFFFFVTLFV</sequence>
<keyword evidence="4" id="KW-1015">Disulfide bond</keyword>
<dbReference type="KEGG" id="spu:115924836"/>
<reference evidence="9" key="1">
    <citation type="submission" date="2015-02" db="EMBL/GenBank/DDBJ databases">
        <title>Genome sequencing for Strongylocentrotus purpuratus.</title>
        <authorList>
            <person name="Murali S."/>
            <person name="Liu Y."/>
            <person name="Vee V."/>
            <person name="English A."/>
            <person name="Wang M."/>
            <person name="Skinner E."/>
            <person name="Han Y."/>
            <person name="Muzny D.M."/>
            <person name="Worley K.C."/>
            <person name="Gibbs R.A."/>
        </authorList>
    </citation>
    <scope>NUCLEOTIDE SEQUENCE</scope>
</reference>
<organism evidence="8 9">
    <name type="scientific">Strongylocentrotus purpuratus</name>
    <name type="common">Purple sea urchin</name>
    <dbReference type="NCBI Taxonomy" id="7668"/>
    <lineage>
        <taxon>Eukaryota</taxon>
        <taxon>Metazoa</taxon>
        <taxon>Echinodermata</taxon>
        <taxon>Eleutherozoa</taxon>
        <taxon>Echinozoa</taxon>
        <taxon>Echinoidea</taxon>
        <taxon>Euechinoidea</taxon>
        <taxon>Echinacea</taxon>
        <taxon>Camarodonta</taxon>
        <taxon>Echinidea</taxon>
        <taxon>Strongylocentrotidae</taxon>
        <taxon>Strongylocentrotus</taxon>
    </lineage>
</organism>